<organism evidence="5 6">
    <name type="scientific">Actinomycetospora termitidis</name>
    <dbReference type="NCBI Taxonomy" id="3053470"/>
    <lineage>
        <taxon>Bacteria</taxon>
        <taxon>Bacillati</taxon>
        <taxon>Actinomycetota</taxon>
        <taxon>Actinomycetes</taxon>
        <taxon>Pseudonocardiales</taxon>
        <taxon>Pseudonocardiaceae</taxon>
        <taxon>Actinomycetospora</taxon>
    </lineage>
</organism>
<proteinExistence type="predicted"/>
<evidence type="ECO:0000256" key="1">
    <source>
        <dbReference type="ARBA" id="ARBA00023015"/>
    </source>
</evidence>
<dbReference type="SUPFAM" id="SSF46785">
    <property type="entry name" value="Winged helix' DNA-binding domain"/>
    <property type="match status" value="1"/>
</dbReference>
<dbReference type="EMBL" id="JASVWF010000002">
    <property type="protein sequence ID" value="MDL5156150.1"/>
    <property type="molecule type" value="Genomic_DNA"/>
</dbReference>
<accession>A0ABT7M646</accession>
<dbReference type="PROSITE" id="PS01117">
    <property type="entry name" value="HTH_MARR_1"/>
    <property type="match status" value="1"/>
</dbReference>
<dbReference type="SMART" id="SM00347">
    <property type="entry name" value="HTH_MARR"/>
    <property type="match status" value="1"/>
</dbReference>
<sequence length="137" mass="14647">MGRREPADGSLTVALHQALSQVAQQVEQVTAQDGVGLHQWLVMRPLAAQGDLTMGDLVAGTGLNDSTLTRVVDRLATSGLVFRGVDPTDRRRVRVSLSARGRTLHDRLAPAVEVCEAALLDELGRSSLARSLAARVQ</sequence>
<keyword evidence="3" id="KW-0804">Transcription</keyword>
<dbReference type="InterPro" id="IPR036390">
    <property type="entry name" value="WH_DNA-bd_sf"/>
</dbReference>
<keyword evidence="1" id="KW-0805">Transcription regulation</keyword>
<evidence type="ECO:0000259" key="4">
    <source>
        <dbReference type="PROSITE" id="PS50995"/>
    </source>
</evidence>
<dbReference type="Gene3D" id="1.10.10.10">
    <property type="entry name" value="Winged helix-like DNA-binding domain superfamily/Winged helix DNA-binding domain"/>
    <property type="match status" value="1"/>
</dbReference>
<keyword evidence="2" id="KW-0238">DNA-binding</keyword>
<dbReference type="InterPro" id="IPR000835">
    <property type="entry name" value="HTH_MarR-typ"/>
</dbReference>
<evidence type="ECO:0000256" key="3">
    <source>
        <dbReference type="ARBA" id="ARBA00023163"/>
    </source>
</evidence>
<dbReference type="Pfam" id="PF12802">
    <property type="entry name" value="MarR_2"/>
    <property type="match status" value="1"/>
</dbReference>
<dbReference type="InterPro" id="IPR023187">
    <property type="entry name" value="Tscrpt_reg_MarR-type_CS"/>
</dbReference>
<reference evidence="5 6" key="1">
    <citation type="submission" date="2023-06" db="EMBL/GenBank/DDBJ databases">
        <title>Actinomycetospora Odt1-22.</title>
        <authorList>
            <person name="Supong K."/>
        </authorList>
    </citation>
    <scope>NUCLEOTIDE SEQUENCE [LARGE SCALE GENOMIC DNA]</scope>
    <source>
        <strain evidence="5 6">Odt1-22</strain>
    </source>
</reference>
<keyword evidence="6" id="KW-1185">Reference proteome</keyword>
<evidence type="ECO:0000313" key="6">
    <source>
        <dbReference type="Proteomes" id="UP001231924"/>
    </source>
</evidence>
<gene>
    <name evidence="5" type="ORF">QRT03_09300</name>
</gene>
<dbReference type="PANTHER" id="PTHR33164:SF64">
    <property type="entry name" value="TRANSCRIPTIONAL REGULATOR SLYA"/>
    <property type="match status" value="1"/>
</dbReference>
<dbReference type="PROSITE" id="PS50995">
    <property type="entry name" value="HTH_MARR_2"/>
    <property type="match status" value="1"/>
</dbReference>
<feature type="domain" description="HTH marR-type" evidence="4">
    <location>
        <begin position="8"/>
        <end position="137"/>
    </location>
</feature>
<evidence type="ECO:0000313" key="5">
    <source>
        <dbReference type="EMBL" id="MDL5156150.1"/>
    </source>
</evidence>
<dbReference type="RefSeq" id="WP_286052398.1">
    <property type="nucleotide sequence ID" value="NZ_JASVWF010000002.1"/>
</dbReference>
<dbReference type="Proteomes" id="UP001231924">
    <property type="component" value="Unassembled WGS sequence"/>
</dbReference>
<dbReference type="PANTHER" id="PTHR33164">
    <property type="entry name" value="TRANSCRIPTIONAL REGULATOR, MARR FAMILY"/>
    <property type="match status" value="1"/>
</dbReference>
<comment type="caution">
    <text evidence="5">The sequence shown here is derived from an EMBL/GenBank/DDBJ whole genome shotgun (WGS) entry which is preliminary data.</text>
</comment>
<protein>
    <submittedName>
        <fullName evidence="5">MarR family transcriptional regulator</fullName>
    </submittedName>
</protein>
<dbReference type="InterPro" id="IPR039422">
    <property type="entry name" value="MarR/SlyA-like"/>
</dbReference>
<name>A0ABT7M646_9PSEU</name>
<dbReference type="InterPro" id="IPR036388">
    <property type="entry name" value="WH-like_DNA-bd_sf"/>
</dbReference>
<evidence type="ECO:0000256" key="2">
    <source>
        <dbReference type="ARBA" id="ARBA00023125"/>
    </source>
</evidence>